<evidence type="ECO:0000313" key="3">
    <source>
        <dbReference type="Proteomes" id="UP001589798"/>
    </source>
</evidence>
<dbReference type="InterPro" id="IPR036514">
    <property type="entry name" value="SGNH_hydro_sf"/>
</dbReference>
<feature type="region of interest" description="Disordered" evidence="1">
    <location>
        <begin position="629"/>
        <end position="649"/>
    </location>
</feature>
<keyword evidence="3" id="KW-1185">Reference proteome</keyword>
<comment type="caution">
    <text evidence="2">The sequence shown here is derived from an EMBL/GenBank/DDBJ whole genome shotgun (WGS) entry which is preliminary data.</text>
</comment>
<evidence type="ECO:0008006" key="4">
    <source>
        <dbReference type="Google" id="ProtNLM"/>
    </source>
</evidence>
<accession>A0ABV6D198</accession>
<name>A0ABV6D198_9SPHN</name>
<dbReference type="SUPFAM" id="SSF52266">
    <property type="entry name" value="SGNH hydrolase"/>
    <property type="match status" value="1"/>
</dbReference>
<proteinExistence type="predicted"/>
<gene>
    <name evidence="2" type="ORF">ACFFJC_19350</name>
</gene>
<dbReference type="Proteomes" id="UP001589798">
    <property type="component" value="Unassembled WGS sequence"/>
</dbReference>
<dbReference type="RefSeq" id="WP_379489048.1">
    <property type="nucleotide sequence ID" value="NZ_JBHLWK010000027.1"/>
</dbReference>
<evidence type="ECO:0000313" key="2">
    <source>
        <dbReference type="EMBL" id="MFC0206427.1"/>
    </source>
</evidence>
<protein>
    <recommendedName>
        <fullName evidence="4">SGNH/GDSL hydrolase family protein</fullName>
    </recommendedName>
</protein>
<dbReference type="Gene3D" id="3.40.50.1110">
    <property type="entry name" value="SGNH hydrolase"/>
    <property type="match status" value="1"/>
</dbReference>
<dbReference type="EMBL" id="JBHLWK010000027">
    <property type="protein sequence ID" value="MFC0206427.1"/>
    <property type="molecule type" value="Genomic_DNA"/>
</dbReference>
<evidence type="ECO:0000256" key="1">
    <source>
        <dbReference type="SAM" id="MobiDB-lite"/>
    </source>
</evidence>
<organism evidence="2 3">
    <name type="scientific">Novosphingobium soli</name>
    <dbReference type="NCBI Taxonomy" id="574956"/>
    <lineage>
        <taxon>Bacteria</taxon>
        <taxon>Pseudomonadati</taxon>
        <taxon>Pseudomonadota</taxon>
        <taxon>Alphaproteobacteria</taxon>
        <taxon>Sphingomonadales</taxon>
        <taxon>Sphingomonadaceae</taxon>
        <taxon>Novosphingobium</taxon>
    </lineage>
</organism>
<sequence length="1074" mass="111484">MAIVPSKLVRSTPGDKVLDADQIEETADALLLRAAERVAVANQGEALAGAPLVYIDRVPNAGSFAVANDTGFAVAFDSGADVDVGDLVEGFALDLAASAGTVSIHAELFVRSQVDGLPSPATDTLLAQFDVPLAMAGLTAGGPRARVFFLLPSIARFLAGEGKSYLATVRMLDGNAVAVPLGIGRNDASGFVQRRRGYYFRSDNQTWNPNAETATWTGALFRRKLTTAAETSQRIAQAEAGIAGAASTATKARTGMGLSVTGRAAITSSSLRPSNSGLFIPGASAAHSGWKHTMLVRNPTNVAKTFHLTRVTSNGAQFVPVPGAGYTPVEVPAGPATYAIPISYYIPRGETPAFSVPAGVLGFAYDAPGVPDDTGYYYHNVPQPAAAFVPSGGKQTGIQLQIGLIGDYALAHDDVVAIVQPQIDAQALQLASTKVEAGANTAALNQIIEAKAVEVYARSAASAYVNFATGTPDAKAWAVPVQGSSIPAGTLIARLVATFHRAAGIVAVEAMLYSRDAAKLTAPDNADTAEWAAWVSVAATGVAEGNFGDVEFIAPNVIASVASRGYYLRIRARDADGNLVSLGYGRAAGAGTNQMDCGWYLLSSGAWSPIGLAAVLAIRVKGNQTKVKQSALPDGLGASSTSSSAPSKKRGMVIMLGRSELPFDNTAAGGVTMRRVFAGPANSKRVTQVIFSHSTTTPQEITRAAIAPLASATNFAATGVAWTPLSFGPGVEKGIMPAAASSQRYGMLASRPFSLDLAPRTDVPGAAKLMIISAYMGVSGSPMLLGKAGTDDYKTNWEARADFPSVMRHNAGDCVTTPANFTSTANDINGTCIAGVVIECDDGELVTIMFPGDSISNGAGITGPNGVLYGQGWAETLAYGMNTRRRGVLPVLLGWSGQNMSNIRYNAVDFYAFVKANGLPAPNVLYTPNASPNSMSTPLTKTSMDAQRPLSDEIVGVALGAGSQVVKWLCLPVDPSVKDLDQTPDPNDGDKFRRNYNDADRAEAALQRGAIIADYDAAVTLGFDGDGQALFNDDYEDDSIHPNAAGHALMAAIGERASRLALPAAGYAVGGLVT</sequence>
<reference evidence="2 3" key="1">
    <citation type="submission" date="2024-09" db="EMBL/GenBank/DDBJ databases">
        <authorList>
            <person name="Sun Q."/>
            <person name="Mori K."/>
        </authorList>
    </citation>
    <scope>NUCLEOTIDE SEQUENCE [LARGE SCALE GENOMIC DNA]</scope>
    <source>
        <strain evidence="2 3">CCM 7706</strain>
    </source>
</reference>